<dbReference type="KEGG" id="caua:113080416"/>
<evidence type="ECO:0000313" key="3">
    <source>
        <dbReference type="RefSeq" id="XP_026108376.1"/>
    </source>
</evidence>
<dbReference type="SMART" id="SM00409">
    <property type="entry name" value="IG"/>
    <property type="match status" value="2"/>
</dbReference>
<reference evidence="3" key="1">
    <citation type="submission" date="2025-08" db="UniProtKB">
        <authorList>
            <consortium name="RefSeq"/>
        </authorList>
    </citation>
    <scope>IDENTIFICATION</scope>
    <source>
        <strain evidence="3">Wakin</strain>
        <tissue evidence="3">Muscle</tissue>
    </source>
</reference>
<dbReference type="InterPro" id="IPR003599">
    <property type="entry name" value="Ig_sub"/>
</dbReference>
<keyword evidence="2" id="KW-1185">Reference proteome</keyword>
<protein>
    <submittedName>
        <fullName evidence="3">Uncharacterized protein LOC113080416</fullName>
    </submittedName>
</protein>
<dbReference type="PANTHER" id="PTHR21063:SF4">
    <property type="entry name" value="CD48 ANTIGEN-RELATED"/>
    <property type="match status" value="1"/>
</dbReference>
<dbReference type="OrthoDB" id="8741746at2759"/>
<dbReference type="SUPFAM" id="SSF48726">
    <property type="entry name" value="Immunoglobulin"/>
    <property type="match status" value="2"/>
</dbReference>
<evidence type="ECO:0000313" key="2">
    <source>
        <dbReference type="Proteomes" id="UP000515129"/>
    </source>
</evidence>
<dbReference type="GeneID" id="113080416"/>
<dbReference type="Proteomes" id="UP000515129">
    <property type="component" value="Unplaced"/>
</dbReference>
<dbReference type="RefSeq" id="XP_026108376.1">
    <property type="nucleotide sequence ID" value="XM_026252591.1"/>
</dbReference>
<dbReference type="PANTHER" id="PTHR21063">
    <property type="entry name" value="LFA-3"/>
    <property type="match status" value="1"/>
</dbReference>
<dbReference type="AlphaFoldDB" id="A0A6P6NJR8"/>
<accession>A0A6P6NJR8</accession>
<dbReference type="Gene3D" id="2.60.40.10">
    <property type="entry name" value="Immunoglobulins"/>
    <property type="match status" value="2"/>
</dbReference>
<gene>
    <name evidence="3" type="primary">LOC113080416</name>
</gene>
<dbReference type="InterPro" id="IPR013783">
    <property type="entry name" value="Ig-like_fold"/>
</dbReference>
<name>A0A6P6NJR8_CARAU</name>
<dbReference type="Pfam" id="PF13927">
    <property type="entry name" value="Ig_3"/>
    <property type="match status" value="1"/>
</dbReference>
<feature type="domain" description="Immunoglobulin" evidence="1">
    <location>
        <begin position="191"/>
        <end position="291"/>
    </location>
</feature>
<proteinExistence type="predicted"/>
<dbReference type="InterPro" id="IPR036179">
    <property type="entry name" value="Ig-like_dom_sf"/>
</dbReference>
<evidence type="ECO:0000259" key="1">
    <source>
        <dbReference type="SMART" id="SM00409"/>
    </source>
</evidence>
<sequence length="300" mass="34133">MISYTDRFAQSRCISNKLLNALISHVKDHVVYDNDTHLQDTSLECSNAAPFIQRSEARLRGKMKTKMFMVFAVSAFLWHVVSGPDRVSVSAMEGDSVTLHTDVKINQQEKIHWYFNDIRIAQISGDLKICTDDQCVGTERFRDRLKLDNQTGSLTITNITNTDSGLYKLVILRSSSDSETIFNIFIGVSAAEREEVKEGESVTLDPGETKSPNDVKKLYFNDTLIAEITGDQSKICRDDQCDEIFRDRLKLDHQTGFLTITDIRITDSGLYELQINSRRSSIMRSFRVTVSGENFRAHHF</sequence>
<feature type="domain" description="Immunoglobulin" evidence="1">
    <location>
        <begin position="86"/>
        <end position="189"/>
    </location>
</feature>
<organism evidence="2 3">
    <name type="scientific">Carassius auratus</name>
    <name type="common">Goldfish</name>
    <dbReference type="NCBI Taxonomy" id="7957"/>
    <lineage>
        <taxon>Eukaryota</taxon>
        <taxon>Metazoa</taxon>
        <taxon>Chordata</taxon>
        <taxon>Craniata</taxon>
        <taxon>Vertebrata</taxon>
        <taxon>Euteleostomi</taxon>
        <taxon>Actinopterygii</taxon>
        <taxon>Neopterygii</taxon>
        <taxon>Teleostei</taxon>
        <taxon>Ostariophysi</taxon>
        <taxon>Cypriniformes</taxon>
        <taxon>Cyprinidae</taxon>
        <taxon>Cyprininae</taxon>
        <taxon>Carassius</taxon>
    </lineage>
</organism>